<evidence type="ECO:0000313" key="6">
    <source>
        <dbReference type="Proteomes" id="UP000028194"/>
    </source>
</evidence>
<evidence type="ECO:0000259" key="4">
    <source>
        <dbReference type="PROSITE" id="PS50162"/>
    </source>
</evidence>
<reference evidence="5 6" key="1">
    <citation type="journal article" date="2014" name="PLoS ONE">
        <title>Genome Sequence of Candidatus Nitrososphaera evergladensis from Group I.1b Enriched from Everglades Soil Reveals Novel Genomic Features of the Ammonia-Oxidizing Archaea.</title>
        <authorList>
            <person name="Zhalnina K.V."/>
            <person name="Dias R."/>
            <person name="Leonard M.T."/>
            <person name="Dorr de Quadros P."/>
            <person name="Camargo F.A."/>
            <person name="Drew J.C."/>
            <person name="Farmerie W.G."/>
            <person name="Daroub S.H."/>
            <person name="Triplett E.W."/>
        </authorList>
    </citation>
    <scope>NUCLEOTIDE SEQUENCE [LARGE SCALE GENOMIC DNA]</scope>
    <source>
        <strain evidence="5 6">SR1</strain>
    </source>
</reference>
<dbReference type="SUPFAM" id="SSF52540">
    <property type="entry name" value="P-loop containing nucleoside triphosphate hydrolases"/>
    <property type="match status" value="1"/>
</dbReference>
<evidence type="ECO:0000313" key="5">
    <source>
        <dbReference type="EMBL" id="AIF83785.1"/>
    </source>
</evidence>
<dbReference type="HOGENOM" id="CLU_041732_2_0_2"/>
<dbReference type="InterPro" id="IPR027417">
    <property type="entry name" value="P-loop_NTPase"/>
</dbReference>
<dbReference type="GO" id="GO:0140664">
    <property type="term" value="F:ATP-dependent DNA damage sensor activity"/>
    <property type="evidence" value="ECO:0007669"/>
    <property type="project" value="InterPro"/>
</dbReference>
<dbReference type="KEGG" id="nev:NTE_01724"/>
<dbReference type="GeneID" id="41597493"/>
<sequence>MFIQTGSQSLDALLGGGIRTGMVTDIYGESGSGKSQLCFSLCASCTKAGFRAFFVDTAGTFRPERVSEMAGTKEALDRITFVRALNTRDQINVVERVRDADARLLVIDTLTSLFSAEYSAGPARHLAVMSHLHDLATFAISTDCAVVVTNMVRNAPTETGKYIQREYLGSSVSIYSHIRMKLALEDPSRGWFHAALLQPSTGTAQFAIIPRGLSDIGD</sequence>
<dbReference type="OrthoDB" id="17644at2157"/>
<evidence type="ECO:0000256" key="1">
    <source>
        <dbReference type="ARBA" id="ARBA00022741"/>
    </source>
</evidence>
<dbReference type="GO" id="GO:0003677">
    <property type="term" value="F:DNA binding"/>
    <property type="evidence" value="ECO:0007669"/>
    <property type="project" value="UniProtKB-KW"/>
</dbReference>
<dbReference type="PANTHER" id="PTHR22942:SF30">
    <property type="entry name" value="MEIOTIC RECOMBINATION PROTEIN DMC1_LIM15 HOMOLOG"/>
    <property type="match status" value="1"/>
</dbReference>
<dbReference type="PRINTS" id="PR01874">
    <property type="entry name" value="DNAREPAIRADA"/>
</dbReference>
<feature type="domain" description="RecA family profile 1" evidence="4">
    <location>
        <begin position="1"/>
        <end position="152"/>
    </location>
</feature>
<dbReference type="InterPro" id="IPR020588">
    <property type="entry name" value="RecA_ATP-bd"/>
</dbReference>
<gene>
    <name evidence="5" type="ORF">NTE_01724</name>
</gene>
<dbReference type="Gene3D" id="3.40.50.300">
    <property type="entry name" value="P-loop containing nucleotide triphosphate hydrolases"/>
    <property type="match status" value="1"/>
</dbReference>
<dbReference type="STRING" id="1459636.NTE_01724"/>
<keyword evidence="1" id="KW-0547">Nucleotide-binding</keyword>
<keyword evidence="3" id="KW-0238">DNA-binding</keyword>
<dbReference type="eggNOG" id="arCOG00417">
    <property type="taxonomic scope" value="Archaea"/>
</dbReference>
<dbReference type="Proteomes" id="UP000028194">
    <property type="component" value="Chromosome"/>
</dbReference>
<dbReference type="EMBL" id="CP007174">
    <property type="protein sequence ID" value="AIF83785.1"/>
    <property type="molecule type" value="Genomic_DNA"/>
</dbReference>
<dbReference type="InterPro" id="IPR013632">
    <property type="entry name" value="Rad51_C"/>
</dbReference>
<dbReference type="GO" id="GO:0006281">
    <property type="term" value="P:DNA repair"/>
    <property type="evidence" value="ECO:0007669"/>
    <property type="project" value="InterPro"/>
</dbReference>
<evidence type="ECO:0000256" key="2">
    <source>
        <dbReference type="ARBA" id="ARBA00022840"/>
    </source>
</evidence>
<dbReference type="Pfam" id="PF08423">
    <property type="entry name" value="Rad51"/>
    <property type="match status" value="1"/>
</dbReference>
<evidence type="ECO:0000256" key="3">
    <source>
        <dbReference type="ARBA" id="ARBA00023125"/>
    </source>
</evidence>
<keyword evidence="6" id="KW-1185">Reference proteome</keyword>
<dbReference type="GO" id="GO:0005524">
    <property type="term" value="F:ATP binding"/>
    <property type="evidence" value="ECO:0007669"/>
    <property type="project" value="UniProtKB-KW"/>
</dbReference>
<dbReference type="AlphaFoldDB" id="A0A075MRR8"/>
<name>A0A075MRR8_9ARCH</name>
<accession>A0A075MRR8</accession>
<organism evidence="5 6">
    <name type="scientific">Candidatus Nitrososphaera evergladensis SR1</name>
    <dbReference type="NCBI Taxonomy" id="1459636"/>
    <lineage>
        <taxon>Archaea</taxon>
        <taxon>Nitrososphaerota</taxon>
        <taxon>Nitrososphaeria</taxon>
        <taxon>Nitrososphaerales</taxon>
        <taxon>Nitrososphaeraceae</taxon>
        <taxon>Nitrososphaera</taxon>
    </lineage>
</organism>
<proteinExistence type="predicted"/>
<dbReference type="PANTHER" id="PTHR22942">
    <property type="entry name" value="RECA/RAD51/RADA DNA STRAND-PAIRING FAMILY MEMBER"/>
    <property type="match status" value="1"/>
</dbReference>
<protein>
    <submittedName>
        <fullName evidence="5">RecA/RadA recombinase</fullName>
    </submittedName>
</protein>
<dbReference type="PROSITE" id="PS50162">
    <property type="entry name" value="RECA_2"/>
    <property type="match status" value="1"/>
</dbReference>
<keyword evidence="2" id="KW-0067">ATP-binding</keyword>
<dbReference type="RefSeq" id="WP_148700491.1">
    <property type="nucleotide sequence ID" value="NZ_CP007174.1"/>
</dbReference>